<evidence type="ECO:0000313" key="2">
    <source>
        <dbReference type="Proteomes" id="UP000612746"/>
    </source>
</evidence>
<sequence>MMFSRQITAIKLVATCRQFTKVSRLRIIFGPQHEPINGYKVFALVPERRMTISVSPNYTLTAFDQPLAGNSTCMGNYMEFMGNCSMTALGESWGGANCESTGVDCALNFGGGISAAITCNGQQQTYNITTDVSFSVNGTCSAGSSNATISSMASSSMAASSSAASSVPFAIAKSGALKITKSSVLLAAGLVSAMLVALV</sequence>
<accession>A0A8H7UH72</accession>
<dbReference type="Proteomes" id="UP000612746">
    <property type="component" value="Unassembled WGS sequence"/>
</dbReference>
<comment type="caution">
    <text evidence="1">The sequence shown here is derived from an EMBL/GenBank/DDBJ whole genome shotgun (WGS) entry which is preliminary data.</text>
</comment>
<name>A0A8H7UH72_9FUNG</name>
<gene>
    <name evidence="1" type="ORF">INT44_006586</name>
</gene>
<organism evidence="1 2">
    <name type="scientific">Umbelopsis vinacea</name>
    <dbReference type="NCBI Taxonomy" id="44442"/>
    <lineage>
        <taxon>Eukaryota</taxon>
        <taxon>Fungi</taxon>
        <taxon>Fungi incertae sedis</taxon>
        <taxon>Mucoromycota</taxon>
        <taxon>Mucoromycotina</taxon>
        <taxon>Umbelopsidomycetes</taxon>
        <taxon>Umbelopsidales</taxon>
        <taxon>Umbelopsidaceae</taxon>
        <taxon>Umbelopsis</taxon>
    </lineage>
</organism>
<evidence type="ECO:0000313" key="1">
    <source>
        <dbReference type="EMBL" id="KAG2179738.1"/>
    </source>
</evidence>
<reference evidence="1" key="1">
    <citation type="submission" date="2020-12" db="EMBL/GenBank/DDBJ databases">
        <title>Metabolic potential, ecology and presence of endohyphal bacteria is reflected in genomic diversity of Mucoromycotina.</title>
        <authorList>
            <person name="Muszewska A."/>
            <person name="Okrasinska A."/>
            <person name="Steczkiewicz K."/>
            <person name="Drgas O."/>
            <person name="Orlowska M."/>
            <person name="Perlinska-Lenart U."/>
            <person name="Aleksandrzak-Piekarczyk T."/>
            <person name="Szatraj K."/>
            <person name="Zielenkiewicz U."/>
            <person name="Pilsyk S."/>
            <person name="Malc E."/>
            <person name="Mieczkowski P."/>
            <person name="Kruszewska J.S."/>
            <person name="Biernat P."/>
            <person name="Pawlowska J."/>
        </authorList>
    </citation>
    <scope>NUCLEOTIDE SEQUENCE</scope>
    <source>
        <strain evidence="1">WA0000051536</strain>
    </source>
</reference>
<keyword evidence="2" id="KW-1185">Reference proteome</keyword>
<dbReference type="AlphaFoldDB" id="A0A8H7UH72"/>
<dbReference type="EMBL" id="JAEPRA010000010">
    <property type="protein sequence ID" value="KAG2179738.1"/>
    <property type="molecule type" value="Genomic_DNA"/>
</dbReference>
<proteinExistence type="predicted"/>
<protein>
    <submittedName>
        <fullName evidence="1">Uncharacterized protein</fullName>
    </submittedName>
</protein>